<protein>
    <submittedName>
        <fullName evidence="1">Uncharacterized protein</fullName>
    </submittedName>
</protein>
<organism evidence="1 2">
    <name type="scientific">Teratosphaeria nubilosa</name>
    <dbReference type="NCBI Taxonomy" id="161662"/>
    <lineage>
        <taxon>Eukaryota</taxon>
        <taxon>Fungi</taxon>
        <taxon>Dikarya</taxon>
        <taxon>Ascomycota</taxon>
        <taxon>Pezizomycotina</taxon>
        <taxon>Dothideomycetes</taxon>
        <taxon>Dothideomycetidae</taxon>
        <taxon>Mycosphaerellales</taxon>
        <taxon>Teratosphaeriaceae</taxon>
        <taxon>Teratosphaeria</taxon>
    </lineage>
</organism>
<sequence length="201" mass="22110">MERQCHYCSLRYVDLLNSASSANYASSIGCQRLSYGAPSMEVSKASLLLAMTGLNVFVGVFEPELAGNRLLDIDRARVNNGHRRKAAVSIRSATVHIQSSHACRCDRKHEIILSHTCLDIRAPFPGDQSVRAAGHFCDESQHAACTSKFLATPRSTLSAARYALMYSSQDRLWSMPLIFAHGDRAAATRSPLRIIIATEDI</sequence>
<accession>A0A6G1LEZ3</accession>
<dbReference type="Proteomes" id="UP000799436">
    <property type="component" value="Unassembled WGS sequence"/>
</dbReference>
<evidence type="ECO:0000313" key="1">
    <source>
        <dbReference type="EMBL" id="KAF2770998.1"/>
    </source>
</evidence>
<dbReference type="EMBL" id="ML995822">
    <property type="protein sequence ID" value="KAF2770998.1"/>
    <property type="molecule type" value="Genomic_DNA"/>
</dbReference>
<gene>
    <name evidence="1" type="ORF">EJ03DRAFT_52103</name>
</gene>
<keyword evidence="2" id="KW-1185">Reference proteome</keyword>
<reference evidence="1" key="1">
    <citation type="journal article" date="2020" name="Stud. Mycol.">
        <title>101 Dothideomycetes genomes: a test case for predicting lifestyles and emergence of pathogens.</title>
        <authorList>
            <person name="Haridas S."/>
            <person name="Albert R."/>
            <person name="Binder M."/>
            <person name="Bloem J."/>
            <person name="Labutti K."/>
            <person name="Salamov A."/>
            <person name="Andreopoulos B."/>
            <person name="Baker S."/>
            <person name="Barry K."/>
            <person name="Bills G."/>
            <person name="Bluhm B."/>
            <person name="Cannon C."/>
            <person name="Castanera R."/>
            <person name="Culley D."/>
            <person name="Daum C."/>
            <person name="Ezra D."/>
            <person name="Gonzalez J."/>
            <person name="Henrissat B."/>
            <person name="Kuo A."/>
            <person name="Liang C."/>
            <person name="Lipzen A."/>
            <person name="Lutzoni F."/>
            <person name="Magnuson J."/>
            <person name="Mondo S."/>
            <person name="Nolan M."/>
            <person name="Ohm R."/>
            <person name="Pangilinan J."/>
            <person name="Park H.-J."/>
            <person name="Ramirez L."/>
            <person name="Alfaro M."/>
            <person name="Sun H."/>
            <person name="Tritt A."/>
            <person name="Yoshinaga Y."/>
            <person name="Zwiers L.-H."/>
            <person name="Turgeon B."/>
            <person name="Goodwin S."/>
            <person name="Spatafora J."/>
            <person name="Crous P."/>
            <person name="Grigoriev I."/>
        </authorList>
    </citation>
    <scope>NUCLEOTIDE SEQUENCE</scope>
    <source>
        <strain evidence="1">CBS 116005</strain>
    </source>
</reference>
<dbReference type="AlphaFoldDB" id="A0A6G1LEZ3"/>
<evidence type="ECO:0000313" key="2">
    <source>
        <dbReference type="Proteomes" id="UP000799436"/>
    </source>
</evidence>
<dbReference type="PROSITE" id="PS51257">
    <property type="entry name" value="PROKAR_LIPOPROTEIN"/>
    <property type="match status" value="1"/>
</dbReference>
<proteinExistence type="predicted"/>
<name>A0A6G1LEZ3_9PEZI</name>